<dbReference type="PROSITE" id="PS50192">
    <property type="entry name" value="T_SNARE"/>
    <property type="match status" value="1"/>
</dbReference>
<evidence type="ECO:0000259" key="11">
    <source>
        <dbReference type="PROSITE" id="PS50192"/>
    </source>
</evidence>
<evidence type="ECO:0000256" key="5">
    <source>
        <dbReference type="ARBA" id="ARBA00022927"/>
    </source>
</evidence>
<evidence type="ECO:0000256" key="1">
    <source>
        <dbReference type="ARBA" id="ARBA00004409"/>
    </source>
</evidence>
<dbReference type="InterPro" id="IPR006012">
    <property type="entry name" value="Syntaxin/epimorphin_CS"/>
</dbReference>
<evidence type="ECO:0000313" key="12">
    <source>
        <dbReference type="EMBL" id="GFU30690.1"/>
    </source>
</evidence>
<dbReference type="GO" id="GO:0031201">
    <property type="term" value="C:SNARE complex"/>
    <property type="evidence" value="ECO:0007669"/>
    <property type="project" value="TreeGrafter"/>
</dbReference>
<keyword evidence="8" id="KW-0175">Coiled coil</keyword>
<evidence type="ECO:0000256" key="10">
    <source>
        <dbReference type="SAM" id="Phobius"/>
    </source>
</evidence>
<keyword evidence="13" id="KW-1185">Reference proteome</keyword>
<keyword evidence="6 10" id="KW-1133">Transmembrane helix</keyword>
<dbReference type="CDD" id="cd15845">
    <property type="entry name" value="SNARE_syntaxin16"/>
    <property type="match status" value="1"/>
</dbReference>
<keyword evidence="7" id="KW-0333">Golgi apparatus</keyword>
<comment type="similarity">
    <text evidence="2">Belongs to the syntaxin family.</text>
</comment>
<dbReference type="PANTHER" id="PTHR19957:SF83">
    <property type="entry name" value="SYNTAXIN-16"/>
    <property type="match status" value="1"/>
</dbReference>
<keyword evidence="9 10" id="KW-0472">Membrane</keyword>
<comment type="subcellular location">
    <subcellularLocation>
        <location evidence="1">Golgi apparatus membrane</location>
        <topology evidence="1">Single-pass type IV membrane protein</topology>
    </subcellularLocation>
</comment>
<evidence type="ECO:0000256" key="9">
    <source>
        <dbReference type="ARBA" id="ARBA00023136"/>
    </source>
</evidence>
<dbReference type="AlphaFoldDB" id="A0A8X6UN05"/>
<dbReference type="InterPro" id="IPR045242">
    <property type="entry name" value="Syntaxin"/>
</dbReference>
<gene>
    <name evidence="12" type="primary">STX16</name>
    <name evidence="12" type="ORF">NPIL_422632</name>
</gene>
<evidence type="ECO:0000256" key="4">
    <source>
        <dbReference type="ARBA" id="ARBA00022692"/>
    </source>
</evidence>
<dbReference type="GO" id="GO:0000149">
    <property type="term" value="F:SNARE binding"/>
    <property type="evidence" value="ECO:0007669"/>
    <property type="project" value="TreeGrafter"/>
</dbReference>
<evidence type="ECO:0000256" key="3">
    <source>
        <dbReference type="ARBA" id="ARBA00022448"/>
    </source>
</evidence>
<feature type="domain" description="T-SNARE coiled-coil homology" evidence="11">
    <location>
        <begin position="223"/>
        <end position="285"/>
    </location>
</feature>
<evidence type="ECO:0000256" key="8">
    <source>
        <dbReference type="ARBA" id="ARBA00023054"/>
    </source>
</evidence>
<dbReference type="OrthoDB" id="10251371at2759"/>
<dbReference type="GO" id="GO:0048278">
    <property type="term" value="P:vesicle docking"/>
    <property type="evidence" value="ECO:0007669"/>
    <property type="project" value="TreeGrafter"/>
</dbReference>
<sequence>MAATINVTSRNLTDVFILMRNNSLQNRNIFSDQILDDKVALVSSRELDSNNSFSRCIDLPPVWVEGIEDVQYEMNRIRNKLKELKALHEKNVTRPSLDDSVHEEKEIENISQEITRMFHHCQKIIHQIRERSRGTTAQDFQVSQNVVSSLVSSLQELSSKFHQAQSEHLRQLRSREEKSQQFFNTTYISRNNENSVFDSLQDDSFTQSFLSAGDQQLMVESNTLMVEQREREIKQIVKSIAELNDIFKDLACMVADQGTVLDRIDYNLEQVQTHVSSGLQQLQKAQTYHRKNRKIIWIMFLAACCVILIIMLVIFKL</sequence>
<dbReference type="GO" id="GO:0006886">
    <property type="term" value="P:intracellular protein transport"/>
    <property type="evidence" value="ECO:0007669"/>
    <property type="project" value="InterPro"/>
</dbReference>
<dbReference type="GO" id="GO:0006906">
    <property type="term" value="P:vesicle fusion"/>
    <property type="evidence" value="ECO:0007669"/>
    <property type="project" value="TreeGrafter"/>
</dbReference>
<organism evidence="12 13">
    <name type="scientific">Nephila pilipes</name>
    <name type="common">Giant wood spider</name>
    <name type="synonym">Nephila maculata</name>
    <dbReference type="NCBI Taxonomy" id="299642"/>
    <lineage>
        <taxon>Eukaryota</taxon>
        <taxon>Metazoa</taxon>
        <taxon>Ecdysozoa</taxon>
        <taxon>Arthropoda</taxon>
        <taxon>Chelicerata</taxon>
        <taxon>Arachnida</taxon>
        <taxon>Araneae</taxon>
        <taxon>Araneomorphae</taxon>
        <taxon>Entelegynae</taxon>
        <taxon>Araneoidea</taxon>
        <taxon>Nephilidae</taxon>
        <taxon>Nephila</taxon>
    </lineage>
</organism>
<dbReference type="Gene3D" id="1.20.58.70">
    <property type="match status" value="1"/>
</dbReference>
<keyword evidence="3" id="KW-0813">Transport</keyword>
<reference evidence="12" key="1">
    <citation type="submission" date="2020-08" db="EMBL/GenBank/DDBJ databases">
        <title>Multicomponent nature underlies the extraordinary mechanical properties of spider dragline silk.</title>
        <authorList>
            <person name="Kono N."/>
            <person name="Nakamura H."/>
            <person name="Mori M."/>
            <person name="Yoshida Y."/>
            <person name="Ohtoshi R."/>
            <person name="Malay A.D."/>
            <person name="Moran D.A.P."/>
            <person name="Tomita M."/>
            <person name="Numata K."/>
            <person name="Arakawa K."/>
        </authorList>
    </citation>
    <scope>NUCLEOTIDE SEQUENCE</scope>
</reference>
<dbReference type="Pfam" id="PF05739">
    <property type="entry name" value="SNARE"/>
    <property type="match status" value="1"/>
</dbReference>
<comment type="caution">
    <text evidence="12">The sequence shown here is derived from an EMBL/GenBank/DDBJ whole genome shotgun (WGS) entry which is preliminary data.</text>
</comment>
<keyword evidence="5" id="KW-0653">Protein transport</keyword>
<dbReference type="SMART" id="SM00397">
    <property type="entry name" value="t_SNARE"/>
    <property type="match status" value="1"/>
</dbReference>
<feature type="transmembrane region" description="Helical" evidence="10">
    <location>
        <begin position="295"/>
        <end position="315"/>
    </location>
</feature>
<dbReference type="Proteomes" id="UP000887013">
    <property type="component" value="Unassembled WGS sequence"/>
</dbReference>
<dbReference type="GO" id="GO:0000139">
    <property type="term" value="C:Golgi membrane"/>
    <property type="evidence" value="ECO:0007669"/>
    <property type="project" value="UniProtKB-SubCell"/>
</dbReference>
<accession>A0A8X6UN05</accession>
<protein>
    <submittedName>
        <fullName evidence="12">Syntaxin-16</fullName>
    </submittedName>
</protein>
<dbReference type="EMBL" id="BMAW01033529">
    <property type="protein sequence ID" value="GFU30690.1"/>
    <property type="molecule type" value="Genomic_DNA"/>
</dbReference>
<dbReference type="PANTHER" id="PTHR19957">
    <property type="entry name" value="SYNTAXIN"/>
    <property type="match status" value="1"/>
</dbReference>
<evidence type="ECO:0000256" key="2">
    <source>
        <dbReference type="ARBA" id="ARBA00009063"/>
    </source>
</evidence>
<dbReference type="InterPro" id="IPR000727">
    <property type="entry name" value="T_SNARE_dom"/>
</dbReference>
<dbReference type="GO" id="GO:0005484">
    <property type="term" value="F:SNAP receptor activity"/>
    <property type="evidence" value="ECO:0007669"/>
    <property type="project" value="InterPro"/>
</dbReference>
<evidence type="ECO:0000256" key="6">
    <source>
        <dbReference type="ARBA" id="ARBA00022989"/>
    </source>
</evidence>
<proteinExistence type="inferred from homology"/>
<keyword evidence="4 10" id="KW-0812">Transmembrane</keyword>
<evidence type="ECO:0000313" key="13">
    <source>
        <dbReference type="Proteomes" id="UP000887013"/>
    </source>
</evidence>
<name>A0A8X6UN05_NEPPI</name>
<evidence type="ECO:0000256" key="7">
    <source>
        <dbReference type="ARBA" id="ARBA00023034"/>
    </source>
</evidence>
<dbReference type="PROSITE" id="PS00914">
    <property type="entry name" value="SYNTAXIN"/>
    <property type="match status" value="1"/>
</dbReference>
<dbReference type="SUPFAM" id="SSF47661">
    <property type="entry name" value="t-snare proteins"/>
    <property type="match status" value="1"/>
</dbReference>
<dbReference type="InterPro" id="IPR010989">
    <property type="entry name" value="SNARE"/>
</dbReference>